<dbReference type="InterPro" id="IPR032259">
    <property type="entry name" value="HIBYL-CoA-H"/>
</dbReference>
<comment type="catalytic activity">
    <reaction evidence="1">
        <text>3-hydroxy-2-methylpropanoyl-CoA + H2O = 3-hydroxy-2-methylpropanoate + CoA + H(+)</text>
        <dbReference type="Rhea" id="RHEA:20888"/>
        <dbReference type="ChEBI" id="CHEBI:11805"/>
        <dbReference type="ChEBI" id="CHEBI:15377"/>
        <dbReference type="ChEBI" id="CHEBI:15378"/>
        <dbReference type="ChEBI" id="CHEBI:57287"/>
        <dbReference type="ChEBI" id="CHEBI:57340"/>
        <dbReference type="EC" id="3.1.2.4"/>
    </reaction>
</comment>
<evidence type="ECO:0000256" key="2">
    <source>
        <dbReference type="ARBA" id="ARBA00011915"/>
    </source>
</evidence>
<dbReference type="NCBIfam" id="NF004127">
    <property type="entry name" value="PRK05617.1"/>
    <property type="match status" value="1"/>
</dbReference>
<evidence type="ECO:0000313" key="6">
    <source>
        <dbReference type="Proteomes" id="UP000008330"/>
    </source>
</evidence>
<evidence type="ECO:0000313" key="5">
    <source>
        <dbReference type="EMBL" id="ACI59472.1"/>
    </source>
</evidence>
<dbReference type="PANTHER" id="PTHR43176">
    <property type="entry name" value="3-HYDROXYISOBUTYRYL-COA HYDROLASE-RELATED"/>
    <property type="match status" value="1"/>
</dbReference>
<dbReference type="PANTHER" id="PTHR43176:SF3">
    <property type="entry name" value="3-HYDROXYISOBUTYRYL-COA HYDROLASE, MITOCHONDRIAL"/>
    <property type="match status" value="1"/>
</dbReference>
<dbReference type="KEGG" id="rlt:Rleg2_6082"/>
<name>A0ABF7QZ86_RHILW</name>
<gene>
    <name evidence="5" type="ordered locus">Rleg2_6082</name>
</gene>
<dbReference type="GO" id="GO:0003860">
    <property type="term" value="F:3-hydroxyisobutyryl-CoA hydrolase activity"/>
    <property type="evidence" value="ECO:0007669"/>
    <property type="project" value="UniProtKB-EC"/>
</dbReference>
<dbReference type="AlphaFoldDB" id="A0ABF7QZ86"/>
<proteinExistence type="predicted"/>
<sequence>MSEVTIRKDRLAGRITLNRPQSLNALNSHMVNAISAALRDWHDDPHVKLVIVDAEGSKAFCAGGDIGALYAAGRQGDHETAKAFFRDEYRMNARVAEFPKPVVAFMHGFVMGGGVGVGGHATHRIVCGSTQISMPEVRIGLVPDVGGSFLLGRAPGRIGEYLGLTGARMGAGDAIFAGFADLYLSEEKWPLLKDRLSETADPTLIEAEPAPHSPLASIDLGAFAEGSVHDIMRELDSPQGEAVLRVMRRNSPLSMAVTLQLVRAARGDASMRQSLEREFRFSSRATTHTDFLEGVRAQIIEKDRRPVWNADASSARVTELLSPLEMEEINIEDNQ</sequence>
<dbReference type="EC" id="3.1.2.4" evidence="2"/>
<reference evidence="5 6" key="1">
    <citation type="journal article" date="2010" name="Stand. Genomic Sci.">
        <title>Complete genome sequence of Rhizobium leguminosarum bv trifolii strain WSM2304, an effective microsymbiont of the South American clover Trifolium polymorphum.</title>
        <authorList>
            <person name="Reeve W."/>
            <person name="O'Hara G."/>
            <person name="Chain P."/>
            <person name="Ardley J."/>
            <person name="Brau L."/>
            <person name="Nandesena K."/>
            <person name="Tiwari R."/>
            <person name="Malfatti S."/>
            <person name="Kiss H."/>
            <person name="Lapidus A."/>
            <person name="Copeland A."/>
            <person name="Nolan M."/>
            <person name="Land M."/>
            <person name="Ivanova N."/>
            <person name="Mavromatis K."/>
            <person name="Markowitz V."/>
            <person name="Kyrpides N."/>
            <person name="Melino V."/>
            <person name="Denton M."/>
            <person name="Yates R."/>
            <person name="Howieson J."/>
        </authorList>
    </citation>
    <scope>NUCLEOTIDE SEQUENCE [LARGE SCALE GENOMIC DNA]</scope>
    <source>
        <strain evidence="5 6">WSM2304</strain>
    </source>
</reference>
<dbReference type="Pfam" id="PF16113">
    <property type="entry name" value="ECH_2"/>
    <property type="match status" value="1"/>
</dbReference>
<dbReference type="Gene3D" id="3.90.226.10">
    <property type="entry name" value="2-enoyl-CoA Hydratase, Chain A, domain 1"/>
    <property type="match status" value="1"/>
</dbReference>
<keyword evidence="5" id="KW-0614">Plasmid</keyword>
<dbReference type="EMBL" id="CP001195">
    <property type="protein sequence ID" value="ACI59472.1"/>
    <property type="molecule type" value="Genomic_DNA"/>
</dbReference>
<organism evidence="5 6">
    <name type="scientific">Rhizobium leguminosarum bv. trifolii (strain WSM2304)</name>
    <dbReference type="NCBI Taxonomy" id="395492"/>
    <lineage>
        <taxon>Bacteria</taxon>
        <taxon>Pseudomonadati</taxon>
        <taxon>Pseudomonadota</taxon>
        <taxon>Alphaproteobacteria</taxon>
        <taxon>Hyphomicrobiales</taxon>
        <taxon>Rhizobiaceae</taxon>
        <taxon>Rhizobium/Agrobacterium group</taxon>
        <taxon>Rhizobium</taxon>
    </lineage>
</organism>
<dbReference type="CDD" id="cd06558">
    <property type="entry name" value="crotonase-like"/>
    <property type="match status" value="1"/>
</dbReference>
<evidence type="ECO:0000256" key="1">
    <source>
        <dbReference type="ARBA" id="ARBA00001709"/>
    </source>
</evidence>
<dbReference type="Proteomes" id="UP000008330">
    <property type="component" value="Plasmid pRLG203"/>
</dbReference>
<dbReference type="InterPro" id="IPR045004">
    <property type="entry name" value="ECH_dom"/>
</dbReference>
<dbReference type="RefSeq" id="WP_012559739.1">
    <property type="nucleotide sequence ID" value="NC_011370.1"/>
</dbReference>
<evidence type="ECO:0000256" key="3">
    <source>
        <dbReference type="ARBA" id="ARBA00022801"/>
    </source>
</evidence>
<geneLocation type="plasmid" evidence="5 6">
    <name>pRLG203</name>
</geneLocation>
<dbReference type="SUPFAM" id="SSF52096">
    <property type="entry name" value="ClpP/crotonase"/>
    <property type="match status" value="1"/>
</dbReference>
<accession>A0ABF7QZ86</accession>
<evidence type="ECO:0000259" key="4">
    <source>
        <dbReference type="Pfam" id="PF16113"/>
    </source>
</evidence>
<keyword evidence="6" id="KW-1185">Reference proteome</keyword>
<keyword evidence="3" id="KW-0378">Hydrolase</keyword>
<dbReference type="InterPro" id="IPR029045">
    <property type="entry name" value="ClpP/crotonase-like_dom_sf"/>
</dbReference>
<protein>
    <recommendedName>
        <fullName evidence="2">3-hydroxyisobutyryl-CoA hydrolase</fullName>
        <ecNumber evidence="2">3.1.2.4</ecNumber>
    </recommendedName>
</protein>
<feature type="domain" description="Enoyl-CoA hydratase/isomerase" evidence="4">
    <location>
        <begin position="13"/>
        <end position="311"/>
    </location>
</feature>